<protein>
    <submittedName>
        <fullName evidence="1">Uncharacterized protein</fullName>
    </submittedName>
</protein>
<proteinExistence type="predicted"/>
<evidence type="ECO:0000313" key="2">
    <source>
        <dbReference type="Proteomes" id="UP000285301"/>
    </source>
</evidence>
<comment type="caution">
    <text evidence="1">The sequence shown here is derived from an EMBL/GenBank/DDBJ whole genome shotgun (WGS) entry which is preliminary data.</text>
</comment>
<dbReference type="EMBL" id="NCKU01000476">
    <property type="protein sequence ID" value="RWS15375.1"/>
    <property type="molecule type" value="Genomic_DNA"/>
</dbReference>
<keyword evidence="2" id="KW-1185">Reference proteome</keyword>
<reference evidence="1 2" key="1">
    <citation type="journal article" date="2018" name="Gigascience">
        <title>Genomes of trombidid mites reveal novel predicted allergens and laterally-transferred genes associated with secondary metabolism.</title>
        <authorList>
            <person name="Dong X."/>
            <person name="Chaisiri K."/>
            <person name="Xia D."/>
            <person name="Armstrong S.D."/>
            <person name="Fang Y."/>
            <person name="Donnelly M.J."/>
            <person name="Kadowaki T."/>
            <person name="McGarry J.W."/>
            <person name="Darby A.C."/>
            <person name="Makepeace B.L."/>
        </authorList>
    </citation>
    <scope>NUCLEOTIDE SEQUENCE [LARGE SCALE GENOMIC DNA]</scope>
    <source>
        <strain evidence="1">UoL-WK</strain>
    </source>
</reference>
<name>A0A443RJE6_9ACAR</name>
<gene>
    <name evidence="1" type="ORF">B4U79_06570</name>
</gene>
<dbReference type="Proteomes" id="UP000285301">
    <property type="component" value="Unassembled WGS sequence"/>
</dbReference>
<organism evidence="1 2">
    <name type="scientific">Dinothrombium tinctorium</name>
    <dbReference type="NCBI Taxonomy" id="1965070"/>
    <lineage>
        <taxon>Eukaryota</taxon>
        <taxon>Metazoa</taxon>
        <taxon>Ecdysozoa</taxon>
        <taxon>Arthropoda</taxon>
        <taxon>Chelicerata</taxon>
        <taxon>Arachnida</taxon>
        <taxon>Acari</taxon>
        <taxon>Acariformes</taxon>
        <taxon>Trombidiformes</taxon>
        <taxon>Prostigmata</taxon>
        <taxon>Anystina</taxon>
        <taxon>Parasitengona</taxon>
        <taxon>Trombidioidea</taxon>
        <taxon>Trombidiidae</taxon>
        <taxon>Dinothrombium</taxon>
    </lineage>
</organism>
<sequence length="23" mass="2651">MCDLMNRHCFGVTLILIAVKFIL</sequence>
<accession>A0A443RJE6</accession>
<dbReference type="AlphaFoldDB" id="A0A443RJE6"/>
<evidence type="ECO:0000313" key="1">
    <source>
        <dbReference type="EMBL" id="RWS15375.1"/>
    </source>
</evidence>